<dbReference type="GeneID" id="4910291"/>
<feature type="region of interest" description="Disordered" evidence="1">
    <location>
        <begin position="41"/>
        <end position="64"/>
    </location>
</feature>
<dbReference type="HOGENOM" id="CLU_2857233_0_0_2"/>
<keyword evidence="2" id="KW-0472">Membrane</keyword>
<sequence>MDEDVYYVISFSLTIIGMLGVALYWLGGKFKKLEKRFEQIDDNMGSPSEKKGKPAVGCPPTRSG</sequence>
<accession>A3MTC6</accession>
<evidence type="ECO:0000313" key="4">
    <source>
        <dbReference type="Proteomes" id="UP000001431"/>
    </source>
</evidence>
<dbReference type="KEGG" id="pcl:Pcal_0461"/>
<organism evidence="3 4">
    <name type="scientific">Pyrobaculum calidifontis (strain DSM 21063 / JCM 11548 / VA1)</name>
    <dbReference type="NCBI Taxonomy" id="410359"/>
    <lineage>
        <taxon>Archaea</taxon>
        <taxon>Thermoproteota</taxon>
        <taxon>Thermoprotei</taxon>
        <taxon>Thermoproteales</taxon>
        <taxon>Thermoproteaceae</taxon>
        <taxon>Pyrobaculum</taxon>
    </lineage>
</organism>
<keyword evidence="2" id="KW-0812">Transmembrane</keyword>
<name>A3MTC6_PYRCJ</name>
<dbReference type="EMBL" id="CP000561">
    <property type="protein sequence ID" value="ABO07893.1"/>
    <property type="molecule type" value="Genomic_DNA"/>
</dbReference>
<evidence type="ECO:0000256" key="1">
    <source>
        <dbReference type="SAM" id="MobiDB-lite"/>
    </source>
</evidence>
<evidence type="ECO:0000256" key="2">
    <source>
        <dbReference type="SAM" id="Phobius"/>
    </source>
</evidence>
<keyword evidence="2" id="KW-1133">Transmembrane helix</keyword>
<dbReference type="OrthoDB" id="28506at2157"/>
<reference evidence="3" key="1">
    <citation type="submission" date="2007-02" db="EMBL/GenBank/DDBJ databases">
        <title>Complete sequence of Pyrobaculum calidifontis JCM 11548.</title>
        <authorList>
            <consortium name="US DOE Joint Genome Institute"/>
            <person name="Copeland A."/>
            <person name="Lucas S."/>
            <person name="Lapidus A."/>
            <person name="Barry K."/>
            <person name="Glavina del Rio T."/>
            <person name="Dalin E."/>
            <person name="Tice H."/>
            <person name="Pitluck S."/>
            <person name="Chain P."/>
            <person name="Malfatti S."/>
            <person name="Shin M."/>
            <person name="Vergez L."/>
            <person name="Schmutz J."/>
            <person name="Larimer F."/>
            <person name="Land M."/>
            <person name="Hauser L."/>
            <person name="Kyrpides N."/>
            <person name="Mikhailova N."/>
            <person name="Cozen A.E."/>
            <person name="Fitz-Gibbon S.T."/>
            <person name="House C.H."/>
            <person name="Saltikov C."/>
            <person name="Lowe T.M."/>
            <person name="Richardson P."/>
        </authorList>
    </citation>
    <scope>NUCLEOTIDE SEQUENCE [LARGE SCALE GENOMIC DNA]</scope>
    <source>
        <strain evidence="3">JCM 11548</strain>
    </source>
</reference>
<dbReference type="STRING" id="410359.Pcal_0461"/>
<dbReference type="AlphaFoldDB" id="A3MTC6"/>
<gene>
    <name evidence="3" type="ordered locus">Pcal_0461</name>
</gene>
<dbReference type="RefSeq" id="WP_011849151.1">
    <property type="nucleotide sequence ID" value="NC_009073.1"/>
</dbReference>
<feature type="transmembrane region" description="Helical" evidence="2">
    <location>
        <begin position="6"/>
        <end position="26"/>
    </location>
</feature>
<protein>
    <submittedName>
        <fullName evidence="3">Uncharacterized protein</fullName>
    </submittedName>
</protein>
<proteinExistence type="predicted"/>
<dbReference type="Proteomes" id="UP000001431">
    <property type="component" value="Chromosome"/>
</dbReference>
<evidence type="ECO:0000313" key="3">
    <source>
        <dbReference type="EMBL" id="ABO07893.1"/>
    </source>
</evidence>
<keyword evidence="4" id="KW-1185">Reference proteome</keyword>
<dbReference type="eggNOG" id="arCOG03876">
    <property type="taxonomic scope" value="Archaea"/>
</dbReference>